<dbReference type="Gene3D" id="3.30.420.40">
    <property type="match status" value="2"/>
</dbReference>
<dbReference type="Pfam" id="PF01869">
    <property type="entry name" value="BcrAD_BadFG"/>
    <property type="match status" value="1"/>
</dbReference>
<evidence type="ECO:0000313" key="3">
    <source>
        <dbReference type="Proteomes" id="UP000811545"/>
    </source>
</evidence>
<dbReference type="InterPro" id="IPR052519">
    <property type="entry name" value="Euk-type_GlcNAc_Kinase"/>
</dbReference>
<sequence length="332" mass="35747">MPYYLGVDGGATKTKVVIGNEQGLIVGQAEGPPSNYLLIGLEKALEAIKSTIEEASSQASISSKDLDGAVFGLAGADLPAHFIELSSGLKDVYPGLPLKVVNDTWVALRGGIKKGWGVALVCGTGANACLKTPKSKWFTLRGLGYETGFEGGALSMVKDILHHSFRSHDGLGPKTLLEKEVLITVGLNNYDELSELVFGFFLFPSFTRPEVRSLLNLIPWLFVFANDGDYIAQTILIKHGEELGKIAGKLINKAGLEKEEVEVVLVGGVFRGNNPTLIDKLTLSLHLSAPLARIVFPEFDPAIGGYLLALENSNIPITEDVYRKLSTKEPII</sequence>
<dbReference type="InterPro" id="IPR002731">
    <property type="entry name" value="ATPase_BadF"/>
</dbReference>
<dbReference type="EMBL" id="QLTW01000001">
    <property type="protein sequence ID" value="MBT9144232.1"/>
    <property type="molecule type" value="Genomic_DNA"/>
</dbReference>
<protein>
    <submittedName>
        <fullName evidence="2">N-acetylmuramic acid/N-acetylglucosamine kinase</fullName>
        <ecNumber evidence="2">2.7.1.-</ecNumber>
    </submittedName>
</protein>
<dbReference type="PANTHER" id="PTHR43190">
    <property type="entry name" value="N-ACETYL-D-GLUCOSAMINE KINASE"/>
    <property type="match status" value="1"/>
</dbReference>
<name>A0A9E2BG25_PSYF1</name>
<dbReference type="InterPro" id="IPR043129">
    <property type="entry name" value="ATPase_NBD"/>
</dbReference>
<keyword evidence="2" id="KW-0418">Kinase</keyword>
<dbReference type="SUPFAM" id="SSF53067">
    <property type="entry name" value="Actin-like ATPase domain"/>
    <property type="match status" value="1"/>
</dbReference>
<dbReference type="GO" id="GO:0016301">
    <property type="term" value="F:kinase activity"/>
    <property type="evidence" value="ECO:0007669"/>
    <property type="project" value="UniProtKB-KW"/>
</dbReference>
<reference evidence="2 3" key="1">
    <citation type="journal article" date="2021" name="bioRxiv">
        <title>Unique metabolic strategies in Hadean analogues reveal hints for primordial physiology.</title>
        <authorList>
            <person name="Nobu M.K."/>
            <person name="Nakai R."/>
            <person name="Tamazawa S."/>
            <person name="Mori H."/>
            <person name="Toyoda A."/>
            <person name="Ijiri A."/>
            <person name="Suzuki S."/>
            <person name="Kurokawa K."/>
            <person name="Kamagata Y."/>
            <person name="Tamaki H."/>
        </authorList>
    </citation>
    <scope>NUCLEOTIDE SEQUENCE [LARGE SCALE GENOMIC DNA]</scope>
    <source>
        <strain evidence="2">BS525</strain>
    </source>
</reference>
<keyword evidence="2" id="KW-0808">Transferase</keyword>
<evidence type="ECO:0000313" key="2">
    <source>
        <dbReference type="EMBL" id="MBT9144232.1"/>
    </source>
</evidence>
<dbReference type="CDD" id="cd24007">
    <property type="entry name" value="ASKHA_NBD_eukNAGK-like"/>
    <property type="match status" value="1"/>
</dbReference>
<comment type="caution">
    <text evidence="2">The sequence shown here is derived from an EMBL/GenBank/DDBJ whole genome shotgun (WGS) entry which is preliminary data.</text>
</comment>
<dbReference type="Proteomes" id="UP000811545">
    <property type="component" value="Unassembled WGS sequence"/>
</dbReference>
<dbReference type="EC" id="2.7.1.-" evidence="2"/>
<organism evidence="2 3">
    <name type="scientific">Psychracetigena formicireducens</name>
    <dbReference type="NCBI Taxonomy" id="2986056"/>
    <lineage>
        <taxon>Bacteria</taxon>
        <taxon>Bacillati</taxon>
        <taxon>Candidatus Lithacetigenota</taxon>
        <taxon>Candidatus Psychracetigena</taxon>
    </lineage>
</organism>
<accession>A0A9E2BG25</accession>
<dbReference type="AlphaFoldDB" id="A0A9E2BG25"/>
<dbReference type="PANTHER" id="PTHR43190:SF3">
    <property type="entry name" value="N-ACETYL-D-GLUCOSAMINE KINASE"/>
    <property type="match status" value="1"/>
</dbReference>
<feature type="domain" description="ATPase BadF/BadG/BcrA/BcrD type" evidence="1">
    <location>
        <begin position="5"/>
        <end position="309"/>
    </location>
</feature>
<proteinExistence type="predicted"/>
<gene>
    <name evidence="2" type="primary">murK</name>
    <name evidence="2" type="ORF">DDT42_00064</name>
</gene>
<evidence type="ECO:0000259" key="1">
    <source>
        <dbReference type="Pfam" id="PF01869"/>
    </source>
</evidence>